<evidence type="ECO:0000256" key="3">
    <source>
        <dbReference type="ARBA" id="ARBA00022840"/>
    </source>
</evidence>
<dbReference type="InterPro" id="IPR003593">
    <property type="entry name" value="AAA+_ATPase"/>
</dbReference>
<organism evidence="5 6">
    <name type="scientific">Vibrio toranzoniae</name>
    <dbReference type="NCBI Taxonomy" id="1194427"/>
    <lineage>
        <taxon>Bacteria</taxon>
        <taxon>Pseudomonadati</taxon>
        <taxon>Pseudomonadota</taxon>
        <taxon>Gammaproteobacteria</taxon>
        <taxon>Vibrionales</taxon>
        <taxon>Vibrionaceae</taxon>
        <taxon>Vibrio</taxon>
    </lineage>
</organism>
<dbReference type="PROSITE" id="PS50893">
    <property type="entry name" value="ABC_TRANSPORTER_2"/>
    <property type="match status" value="1"/>
</dbReference>
<dbReference type="InterPro" id="IPR017871">
    <property type="entry name" value="ABC_transporter-like_CS"/>
</dbReference>
<proteinExistence type="predicted"/>
<dbReference type="Proteomes" id="UP000057389">
    <property type="component" value="Unassembled WGS sequence"/>
</dbReference>
<evidence type="ECO:0000259" key="4">
    <source>
        <dbReference type="PROSITE" id="PS50893"/>
    </source>
</evidence>
<name>A0A109DC79_9VIBR</name>
<gene>
    <name evidence="5" type="ORF">APQ14_17940</name>
</gene>
<keyword evidence="6" id="KW-1185">Reference proteome</keyword>
<dbReference type="SMART" id="SM00382">
    <property type="entry name" value="AAA"/>
    <property type="match status" value="1"/>
</dbReference>
<sequence length="244" mass="27058">MLGPSISINQLGLQYDNNVILDDISLELKAGQCHVIMGPNGGGKTSLLRSVLGLTPFSGQINIHWPEKPSIGYVPQKATFESSLPLTVMDFVLLNQTRIPLFWRRKSKQLDLALAQLDRVGMATRSDRRMGQLSGGEQQRVLFAQALLDNPSLLVLDEPTTGMDEQGVRYLESLIRECVDEGRTILAVHHDVTAVRRLEANVHVINRFLVDSGPHEQVLHQSKIESLFQHYSSGTAIVNSKEVA</sequence>
<comment type="caution">
    <text evidence="5">The sequence shown here is derived from an EMBL/GenBank/DDBJ whole genome shotgun (WGS) entry which is preliminary data.</text>
</comment>
<dbReference type="GeneID" id="300180014"/>
<dbReference type="RefSeq" id="WP_046223550.1">
    <property type="nucleotide sequence ID" value="NZ_AP025515.1"/>
</dbReference>
<evidence type="ECO:0000313" key="5">
    <source>
        <dbReference type="EMBL" id="KWU02595.1"/>
    </source>
</evidence>
<evidence type="ECO:0000256" key="1">
    <source>
        <dbReference type="ARBA" id="ARBA00022448"/>
    </source>
</evidence>
<dbReference type="SUPFAM" id="SSF52540">
    <property type="entry name" value="P-loop containing nucleoside triphosphate hydrolases"/>
    <property type="match status" value="1"/>
</dbReference>
<dbReference type="PANTHER" id="PTHR42734:SF7">
    <property type="entry name" value="ATP-BINDING COMPONENT OF ABC TRANSPORTER-RELATED"/>
    <property type="match status" value="1"/>
</dbReference>
<accession>A0A109DC79</accession>
<reference evidence="5 6" key="1">
    <citation type="submission" date="2015-11" db="EMBL/GenBank/DDBJ databases">
        <title>Draft WGS of Vibrio toranzoniae.</title>
        <authorList>
            <person name="Lasa A."/>
            <person name="Romalde J.L."/>
        </authorList>
    </citation>
    <scope>NUCLEOTIDE SEQUENCE [LARGE SCALE GENOMIC DNA]</scope>
    <source>
        <strain evidence="5 6">Vb 10.8</strain>
    </source>
</reference>
<dbReference type="AlphaFoldDB" id="A0A109DC79"/>
<dbReference type="PROSITE" id="PS00211">
    <property type="entry name" value="ABC_TRANSPORTER_1"/>
    <property type="match status" value="1"/>
</dbReference>
<dbReference type="Gene3D" id="3.40.50.300">
    <property type="entry name" value="P-loop containing nucleotide triphosphate hydrolases"/>
    <property type="match status" value="1"/>
</dbReference>
<dbReference type="InterPro" id="IPR003439">
    <property type="entry name" value="ABC_transporter-like_ATP-bd"/>
</dbReference>
<evidence type="ECO:0000256" key="2">
    <source>
        <dbReference type="ARBA" id="ARBA00022741"/>
    </source>
</evidence>
<keyword evidence="1" id="KW-0813">Transport</keyword>
<keyword evidence="3 5" id="KW-0067">ATP-binding</keyword>
<dbReference type="InterPro" id="IPR050153">
    <property type="entry name" value="Metal_Ion_Import_ABC"/>
</dbReference>
<dbReference type="GO" id="GO:0005524">
    <property type="term" value="F:ATP binding"/>
    <property type="evidence" value="ECO:0007669"/>
    <property type="project" value="UniProtKB-KW"/>
</dbReference>
<protein>
    <submittedName>
        <fullName evidence="5">ABC transporter ATP-binding protein</fullName>
    </submittedName>
</protein>
<dbReference type="PANTHER" id="PTHR42734">
    <property type="entry name" value="METAL TRANSPORT SYSTEM ATP-BINDING PROTEIN TM_0124-RELATED"/>
    <property type="match status" value="1"/>
</dbReference>
<dbReference type="Pfam" id="PF00005">
    <property type="entry name" value="ABC_tran"/>
    <property type="match status" value="1"/>
</dbReference>
<dbReference type="EMBL" id="LMXU01000001">
    <property type="protein sequence ID" value="KWU02595.1"/>
    <property type="molecule type" value="Genomic_DNA"/>
</dbReference>
<evidence type="ECO:0000313" key="6">
    <source>
        <dbReference type="Proteomes" id="UP000057389"/>
    </source>
</evidence>
<dbReference type="GO" id="GO:0016887">
    <property type="term" value="F:ATP hydrolysis activity"/>
    <property type="evidence" value="ECO:0007669"/>
    <property type="project" value="InterPro"/>
</dbReference>
<dbReference type="OrthoDB" id="5866165at2"/>
<feature type="domain" description="ABC transporter" evidence="4">
    <location>
        <begin position="6"/>
        <end position="231"/>
    </location>
</feature>
<dbReference type="InterPro" id="IPR027417">
    <property type="entry name" value="P-loop_NTPase"/>
</dbReference>
<keyword evidence="2" id="KW-0547">Nucleotide-binding</keyword>